<dbReference type="Proteomes" id="UP000226031">
    <property type="component" value="Unassembled WGS sequence"/>
</dbReference>
<dbReference type="PANTHER" id="PTHR10039">
    <property type="entry name" value="AMELOGENIN"/>
    <property type="match status" value="1"/>
</dbReference>
<keyword evidence="4" id="KW-1185">Reference proteome</keyword>
<name>A0A2B7ZBK0_9EURO</name>
<feature type="domain" description="Nephrocystin 3-like N-terminal" evidence="2">
    <location>
        <begin position="316"/>
        <end position="476"/>
    </location>
</feature>
<dbReference type="VEuPathDB" id="FungiDB:EMCG_00981"/>
<reference evidence="3 4" key="1">
    <citation type="submission" date="2017-10" db="EMBL/GenBank/DDBJ databases">
        <title>Comparative genomics in systemic dimorphic fungi from Ajellomycetaceae.</title>
        <authorList>
            <person name="Munoz J.F."/>
            <person name="Mcewen J.G."/>
            <person name="Clay O.K."/>
            <person name="Cuomo C.A."/>
        </authorList>
    </citation>
    <scope>NUCLEOTIDE SEQUENCE [LARGE SCALE GENOMIC DNA]</scope>
    <source>
        <strain evidence="3 4">UAMH4076</strain>
    </source>
</reference>
<dbReference type="Gene3D" id="3.40.50.300">
    <property type="entry name" value="P-loop containing nucleotide triphosphate hydrolases"/>
    <property type="match status" value="1"/>
</dbReference>
<sequence>MRKEQQATTRSVKSGLHILHDSDNASIDIVAVHGLGANPKYAWLWFPKNNPPGAHGYPEKEFNWLKQLLPEQLPSRVMTLIMIQTGTLMPLNRGCLAFPITCWRSFGMSHTTRPLIFIGRNFGGNIIEQAIVSASGSKSEYTHIAESTVGVIVMGTPHRGSAAAAWGSLITSLAPPGFVTEDRLLKDLELQSTTLVDRLYDFTRWLFVESVPVIVPETSACIDGHQKIGLEADHFKINKIYGRNDPSFQLVYPCIDQITRGAENMLERRRNPKAIPMDQRTTSGYFRKCLEQMRVTNPRDILSDIQSQKRKRARHICEWTLKREEISAWATNNSSQLLRILGSPGIGKTMMPTFLIEVLKGKVEKSPDKARTPTAILRSLIWQLLLQRNGLFRHLQSGFEKHNDSRLFEDLFENFSSLWRVFQAMLRDALAGEVFILIDALDECERSTRNPLLVGLRELIRSPLVSREKLKFIITYRPDVPDIEYELSHSDDVQTNLRMDSSEANADLSDYINVEVDELAQRRHHSKGLKDDVKQALAGRAGGTFL</sequence>
<evidence type="ECO:0000313" key="3">
    <source>
        <dbReference type="EMBL" id="PGH33834.1"/>
    </source>
</evidence>
<gene>
    <name evidence="3" type="ORF">GX50_03313</name>
</gene>
<accession>A0A2B7ZBK0</accession>
<evidence type="ECO:0000313" key="4">
    <source>
        <dbReference type="Proteomes" id="UP000226031"/>
    </source>
</evidence>
<dbReference type="SUPFAM" id="SSF52540">
    <property type="entry name" value="P-loop containing nucleoside triphosphate hydrolases"/>
    <property type="match status" value="1"/>
</dbReference>
<dbReference type="InterPro" id="IPR027417">
    <property type="entry name" value="P-loop_NTPase"/>
</dbReference>
<evidence type="ECO:0000256" key="1">
    <source>
        <dbReference type="ARBA" id="ARBA00022737"/>
    </source>
</evidence>
<dbReference type="VEuPathDB" id="FungiDB:EMCG_01754"/>
<dbReference type="InterPro" id="IPR056884">
    <property type="entry name" value="NPHP3-like_N"/>
</dbReference>
<dbReference type="EMBL" id="PDND01000053">
    <property type="protein sequence ID" value="PGH33834.1"/>
    <property type="molecule type" value="Genomic_DNA"/>
</dbReference>
<evidence type="ECO:0000259" key="2">
    <source>
        <dbReference type="Pfam" id="PF24883"/>
    </source>
</evidence>
<comment type="caution">
    <text evidence="3">The sequence shown here is derived from an EMBL/GenBank/DDBJ whole genome shotgun (WGS) entry which is preliminary data.</text>
</comment>
<dbReference type="Pfam" id="PF24883">
    <property type="entry name" value="NPHP3_N"/>
    <property type="match status" value="1"/>
</dbReference>
<keyword evidence="1" id="KW-0677">Repeat</keyword>
<dbReference type="AlphaFoldDB" id="A0A2B7ZBK0"/>
<protein>
    <recommendedName>
        <fullName evidence="2">Nephrocystin 3-like N-terminal domain-containing protein</fullName>
    </recommendedName>
</protein>
<proteinExistence type="predicted"/>
<organism evidence="3 4">
    <name type="scientific">[Emmonsia] crescens</name>
    <dbReference type="NCBI Taxonomy" id="73230"/>
    <lineage>
        <taxon>Eukaryota</taxon>
        <taxon>Fungi</taxon>
        <taxon>Dikarya</taxon>
        <taxon>Ascomycota</taxon>
        <taxon>Pezizomycotina</taxon>
        <taxon>Eurotiomycetes</taxon>
        <taxon>Eurotiomycetidae</taxon>
        <taxon>Onygenales</taxon>
        <taxon>Ajellomycetaceae</taxon>
        <taxon>Emergomyces</taxon>
    </lineage>
</organism>